<evidence type="ECO:0000256" key="1">
    <source>
        <dbReference type="SAM" id="MobiDB-lite"/>
    </source>
</evidence>
<organism evidence="3 4">
    <name type="scientific">Nesterenkonia sandarakina</name>
    <dbReference type="NCBI Taxonomy" id="272918"/>
    <lineage>
        <taxon>Bacteria</taxon>
        <taxon>Bacillati</taxon>
        <taxon>Actinomycetota</taxon>
        <taxon>Actinomycetes</taxon>
        <taxon>Micrococcales</taxon>
        <taxon>Micrococcaceae</taxon>
        <taxon>Nesterenkonia</taxon>
    </lineage>
</organism>
<accession>A0A2T0YSC0</accession>
<dbReference type="Proteomes" id="UP000238217">
    <property type="component" value="Unassembled WGS sequence"/>
</dbReference>
<dbReference type="SUPFAM" id="SSF54593">
    <property type="entry name" value="Glyoxalase/Bleomycin resistance protein/Dihydroxybiphenyl dioxygenase"/>
    <property type="match status" value="2"/>
</dbReference>
<dbReference type="InterPro" id="IPR029068">
    <property type="entry name" value="Glyas_Bleomycin-R_OHBP_Dase"/>
</dbReference>
<dbReference type="RefSeq" id="WP_219886363.1">
    <property type="nucleotide sequence ID" value="NZ_PVTY01000002.1"/>
</dbReference>
<gene>
    <name evidence="3" type="ORF">BCL67_102228</name>
</gene>
<dbReference type="EMBL" id="PVTY01000002">
    <property type="protein sequence ID" value="PRZ18561.1"/>
    <property type="molecule type" value="Genomic_DNA"/>
</dbReference>
<reference evidence="3 4" key="1">
    <citation type="submission" date="2018-03" db="EMBL/GenBank/DDBJ databases">
        <title>Comparative analysis of microorganisms from saline springs in Andes Mountain Range, Colombia.</title>
        <authorList>
            <person name="Rubin E."/>
        </authorList>
    </citation>
    <scope>NUCLEOTIDE SEQUENCE [LARGE SCALE GENOMIC DNA]</scope>
    <source>
        <strain evidence="3 4">CG 35</strain>
    </source>
</reference>
<evidence type="ECO:0000313" key="3">
    <source>
        <dbReference type="EMBL" id="PRZ18561.1"/>
    </source>
</evidence>
<keyword evidence="3" id="KW-0830">Ubiquinone</keyword>
<dbReference type="PANTHER" id="PTHR33990">
    <property type="entry name" value="PROTEIN YJDN-RELATED"/>
    <property type="match status" value="1"/>
</dbReference>
<keyword evidence="3" id="KW-0489">Methyltransferase</keyword>
<feature type="compositionally biased region" description="Acidic residues" evidence="1">
    <location>
        <begin position="78"/>
        <end position="88"/>
    </location>
</feature>
<comment type="caution">
    <text evidence="3">The sequence shown here is derived from an EMBL/GenBank/DDBJ whole genome shotgun (WGS) entry which is preliminary data.</text>
</comment>
<dbReference type="InterPro" id="IPR028973">
    <property type="entry name" value="PhnB-like"/>
</dbReference>
<feature type="region of interest" description="Disordered" evidence="1">
    <location>
        <begin position="39"/>
        <end position="131"/>
    </location>
</feature>
<protein>
    <submittedName>
        <fullName evidence="3">3-demethylubiquinone-9 3-methyltransferase</fullName>
    </submittedName>
</protein>
<dbReference type="Gene3D" id="3.10.180.10">
    <property type="entry name" value="2,3-Dihydroxybiphenyl 1,2-Dioxygenase, domain 1"/>
    <property type="match status" value="1"/>
</dbReference>
<dbReference type="Pfam" id="PF06983">
    <property type="entry name" value="3-dmu-9_3-mt"/>
    <property type="match status" value="1"/>
</dbReference>
<evidence type="ECO:0000259" key="2">
    <source>
        <dbReference type="Pfam" id="PF06983"/>
    </source>
</evidence>
<evidence type="ECO:0000313" key="4">
    <source>
        <dbReference type="Proteomes" id="UP000238217"/>
    </source>
</evidence>
<dbReference type="GO" id="GO:0008168">
    <property type="term" value="F:methyltransferase activity"/>
    <property type="evidence" value="ECO:0007669"/>
    <property type="project" value="UniProtKB-KW"/>
</dbReference>
<keyword evidence="4" id="KW-1185">Reference proteome</keyword>
<sequence length="254" mass="27296">MTLCIPFLMFQGQAQEAIDHYLDVFPDAELLEIVHHPVGTEIYDPTPPSSDEPDSLEAASVDAADTEIPEDPARLDDAAAEESPEGDDNSAPAAQESDDVEPITPDPTDSEATDAESTGTESTDAESTDTTLITVEHREDASDQDEVISEPVPLVATAQLKIGGQVLMIQDSLMKHQFSFTPSISLAVVVDSTAEFNQIVDSLAPGGEFLMEPGDYDFATNFAWIKDRFGMSWQVNQPLGQPEPTATAEAPAWG</sequence>
<feature type="domain" description="PhnB-like" evidence="2">
    <location>
        <begin position="151"/>
        <end position="235"/>
    </location>
</feature>
<dbReference type="AlphaFoldDB" id="A0A2T0YSC0"/>
<keyword evidence="3" id="KW-0808">Transferase</keyword>
<name>A0A2T0YSC0_9MICC</name>
<proteinExistence type="predicted"/>
<dbReference type="GO" id="GO:0032259">
    <property type="term" value="P:methylation"/>
    <property type="evidence" value="ECO:0007669"/>
    <property type="project" value="UniProtKB-KW"/>
</dbReference>
<dbReference type="Gene3D" id="3.30.720.100">
    <property type="match status" value="1"/>
</dbReference>